<dbReference type="GO" id="GO:0016020">
    <property type="term" value="C:membrane"/>
    <property type="evidence" value="ECO:0007669"/>
    <property type="project" value="UniProtKB-SubCell"/>
</dbReference>
<evidence type="ECO:0000259" key="6">
    <source>
        <dbReference type="Pfam" id="PF00999"/>
    </source>
</evidence>
<feature type="non-terminal residue" evidence="7">
    <location>
        <position position="84"/>
    </location>
</feature>
<dbReference type="GO" id="GO:0015297">
    <property type="term" value="F:antiporter activity"/>
    <property type="evidence" value="ECO:0007669"/>
    <property type="project" value="InterPro"/>
</dbReference>
<dbReference type="AlphaFoldDB" id="A0A383C2Y4"/>
<dbReference type="InterPro" id="IPR006153">
    <property type="entry name" value="Cation/H_exchanger_TM"/>
</dbReference>
<dbReference type="EMBL" id="UINC01205387">
    <property type="protein sequence ID" value="SVE26541.1"/>
    <property type="molecule type" value="Genomic_DNA"/>
</dbReference>
<reference evidence="7" key="1">
    <citation type="submission" date="2018-05" db="EMBL/GenBank/DDBJ databases">
        <authorList>
            <person name="Lanie J.A."/>
            <person name="Ng W.-L."/>
            <person name="Kazmierczak K.M."/>
            <person name="Andrzejewski T.M."/>
            <person name="Davidsen T.M."/>
            <person name="Wayne K.J."/>
            <person name="Tettelin H."/>
            <person name="Glass J.I."/>
            <person name="Rusch D."/>
            <person name="Podicherti R."/>
            <person name="Tsui H.-C.T."/>
            <person name="Winkler M.E."/>
        </authorList>
    </citation>
    <scope>NUCLEOTIDE SEQUENCE</scope>
</reference>
<name>A0A383C2Y4_9ZZZZ</name>
<organism evidence="7">
    <name type="scientific">marine metagenome</name>
    <dbReference type="NCBI Taxonomy" id="408172"/>
    <lineage>
        <taxon>unclassified sequences</taxon>
        <taxon>metagenomes</taxon>
        <taxon>ecological metagenomes</taxon>
    </lineage>
</organism>
<dbReference type="GO" id="GO:1902600">
    <property type="term" value="P:proton transmembrane transport"/>
    <property type="evidence" value="ECO:0007669"/>
    <property type="project" value="InterPro"/>
</dbReference>
<dbReference type="InterPro" id="IPR038770">
    <property type="entry name" value="Na+/solute_symporter_sf"/>
</dbReference>
<proteinExistence type="predicted"/>
<evidence type="ECO:0000256" key="3">
    <source>
        <dbReference type="ARBA" id="ARBA00022989"/>
    </source>
</evidence>
<sequence>MPSIDIIILSIGAIIFISHIFKSIFEKTKIPDVLLLILLGIGITLSGFDASSFHSVGDILFEIALALILFEAGIHLKFHSLYQS</sequence>
<comment type="subcellular location">
    <subcellularLocation>
        <location evidence="1">Membrane</location>
        <topology evidence="1">Multi-pass membrane protein</topology>
    </subcellularLocation>
</comment>
<accession>A0A383C2Y4</accession>
<keyword evidence="2 5" id="KW-0812">Transmembrane</keyword>
<feature type="transmembrane region" description="Helical" evidence="5">
    <location>
        <begin position="6"/>
        <end position="21"/>
    </location>
</feature>
<protein>
    <recommendedName>
        <fullName evidence="6">Cation/H+ exchanger transmembrane domain-containing protein</fullName>
    </recommendedName>
</protein>
<keyword evidence="3 5" id="KW-1133">Transmembrane helix</keyword>
<evidence type="ECO:0000256" key="1">
    <source>
        <dbReference type="ARBA" id="ARBA00004141"/>
    </source>
</evidence>
<dbReference type="Gene3D" id="1.20.1530.20">
    <property type="match status" value="1"/>
</dbReference>
<gene>
    <name evidence="7" type="ORF">METZ01_LOCUS479395</name>
</gene>
<dbReference type="Pfam" id="PF00999">
    <property type="entry name" value="Na_H_Exchanger"/>
    <property type="match status" value="1"/>
</dbReference>
<evidence type="ECO:0000256" key="2">
    <source>
        <dbReference type="ARBA" id="ARBA00022692"/>
    </source>
</evidence>
<evidence type="ECO:0000313" key="7">
    <source>
        <dbReference type="EMBL" id="SVE26541.1"/>
    </source>
</evidence>
<feature type="domain" description="Cation/H+ exchanger transmembrane" evidence="6">
    <location>
        <begin position="16"/>
        <end position="81"/>
    </location>
</feature>
<feature type="transmembrane region" description="Helical" evidence="5">
    <location>
        <begin position="59"/>
        <end position="78"/>
    </location>
</feature>
<feature type="transmembrane region" description="Helical" evidence="5">
    <location>
        <begin position="33"/>
        <end position="53"/>
    </location>
</feature>
<keyword evidence="4 5" id="KW-0472">Membrane</keyword>
<evidence type="ECO:0000256" key="5">
    <source>
        <dbReference type="SAM" id="Phobius"/>
    </source>
</evidence>
<evidence type="ECO:0000256" key="4">
    <source>
        <dbReference type="ARBA" id="ARBA00023136"/>
    </source>
</evidence>